<comment type="caution">
    <text evidence="1">The sequence shown here is derived from an EMBL/GenBank/DDBJ whole genome shotgun (WGS) entry which is preliminary data.</text>
</comment>
<dbReference type="AlphaFoldDB" id="A0A3M8RTC0"/>
<evidence type="ECO:0000313" key="1">
    <source>
        <dbReference type="EMBL" id="RNF71336.1"/>
    </source>
</evidence>
<name>A0A3M8RTC0_9PROT</name>
<protein>
    <recommendedName>
        <fullName evidence="2">DGQHR domain-containing protein</fullName>
    </recommendedName>
</protein>
<dbReference type="Pfam" id="PF14072">
    <property type="entry name" value="DndB"/>
    <property type="match status" value="1"/>
</dbReference>
<proteinExistence type="predicted"/>
<gene>
    <name evidence="1" type="ORF">EC580_01605</name>
</gene>
<dbReference type="InterPro" id="IPR017642">
    <property type="entry name" value="DNA_S_mod_DndB"/>
</dbReference>
<evidence type="ECO:0008006" key="2">
    <source>
        <dbReference type="Google" id="ProtNLM"/>
    </source>
</evidence>
<dbReference type="OrthoDB" id="3524978at2"/>
<dbReference type="RefSeq" id="WP_123101584.1">
    <property type="nucleotide sequence ID" value="NZ_CP127527.1"/>
</dbReference>
<sequence>MRSLYCQAASARAALALGQWSGFVPEGARDVLGFLCLSGSERVFAIDGQHRLAGIKKAIEEGVELAGEQVPVILC</sequence>
<accession>A0A3M8RTC0</accession>
<reference evidence="1" key="1">
    <citation type="submission" date="2018-10" db="EMBL/GenBank/DDBJ databases">
        <title>Acidithiobacillus sulfuriphilus sp. nov.: an extremely acidophilic sulfur-oxidizing chemolithotroph isolated from a neutral pH environment.</title>
        <authorList>
            <person name="Falagan C."/>
            <person name="Moya-Beltran A."/>
            <person name="Quatrini R."/>
            <person name="Johnson D.B."/>
        </authorList>
    </citation>
    <scope>NUCLEOTIDE SEQUENCE [LARGE SCALE GENOMIC DNA]</scope>
    <source>
        <strain evidence="1">CJ-2</strain>
    </source>
</reference>
<organism evidence="1">
    <name type="scientific">Acidithiobacillus sulfuriphilus</name>
    <dbReference type="NCBI Taxonomy" id="1867749"/>
    <lineage>
        <taxon>Bacteria</taxon>
        <taxon>Pseudomonadati</taxon>
        <taxon>Pseudomonadota</taxon>
        <taxon>Acidithiobacillia</taxon>
        <taxon>Acidithiobacillales</taxon>
        <taxon>Acidithiobacillaceae</taxon>
        <taxon>Acidithiobacillus</taxon>
    </lineage>
</organism>
<dbReference type="EMBL" id="RIZI01000096">
    <property type="protein sequence ID" value="RNF71336.1"/>
    <property type="molecule type" value="Genomic_DNA"/>
</dbReference>